<keyword evidence="2" id="KW-1185">Reference proteome</keyword>
<proteinExistence type="predicted"/>
<sequence>MERQVVNLLEYAKSPPFADGSLAIGPLKGGYKIMTNTVKVPDGFMGLELNSVLRDCVDAQGLPVEAATFGRGIKRWLLIEQGTKLDLDGFHGRARVFRAEHFPLPKGVLIVSFISLLHVSVDLLLPLLDGQAAYFEGGIIHDRDVGCWQQRRFATASGHRMLAASSNYLYKANETVY</sequence>
<evidence type="ECO:0000313" key="2">
    <source>
        <dbReference type="Proteomes" id="UP001055439"/>
    </source>
</evidence>
<organism evidence="1 2">
    <name type="scientific">Musa troglodytarum</name>
    <name type="common">fe'i banana</name>
    <dbReference type="NCBI Taxonomy" id="320322"/>
    <lineage>
        <taxon>Eukaryota</taxon>
        <taxon>Viridiplantae</taxon>
        <taxon>Streptophyta</taxon>
        <taxon>Embryophyta</taxon>
        <taxon>Tracheophyta</taxon>
        <taxon>Spermatophyta</taxon>
        <taxon>Magnoliopsida</taxon>
        <taxon>Liliopsida</taxon>
        <taxon>Zingiberales</taxon>
        <taxon>Musaceae</taxon>
        <taxon>Musa</taxon>
    </lineage>
</organism>
<dbReference type="AlphaFoldDB" id="A0A9E7KXB1"/>
<dbReference type="EMBL" id="CP097510">
    <property type="protein sequence ID" value="URE37763.1"/>
    <property type="molecule type" value="Genomic_DNA"/>
</dbReference>
<protein>
    <submittedName>
        <fullName evidence="1">Uncharacterized protein</fullName>
    </submittedName>
</protein>
<name>A0A9E7KXB1_9LILI</name>
<evidence type="ECO:0000313" key="1">
    <source>
        <dbReference type="EMBL" id="URE37763.1"/>
    </source>
</evidence>
<gene>
    <name evidence="1" type="ORF">MUK42_25413</name>
</gene>
<reference evidence="1" key="1">
    <citation type="submission" date="2022-05" db="EMBL/GenBank/DDBJ databases">
        <title>The Musa troglodytarum L. genome provides insights into the mechanism of non-climacteric behaviour and enrichment of carotenoids.</title>
        <authorList>
            <person name="Wang J."/>
        </authorList>
    </citation>
    <scope>NUCLEOTIDE SEQUENCE</scope>
    <source>
        <tissue evidence="1">Leaf</tissue>
    </source>
</reference>
<dbReference type="OrthoDB" id="1939055at2759"/>
<dbReference type="Proteomes" id="UP001055439">
    <property type="component" value="Chromosome 8"/>
</dbReference>
<accession>A0A9E7KXB1</accession>